<sequence>MEGKVSVKELVEAEEKPPHTCHNNITDASQKNDDILGSTILSLSLNNQQVQAHRIEEQPAAQLGLMRDKLEEMKRENQNLRAMLSQITQHYAALHNRLLMAMQQRPQQQSPLKSHNLQEDNEGDEGEEAALPIRHFLDIHEPSASESNKSEGLISHRNSITCTKPACEANSKNNAKNIESDQANPCRKVRVSIKTRSDLSLIGDGCQWRKYGQKIAKGNPCPRAYYRCNMGTACPVRKQVQRCAKDKSVVITSYEGKHNHAVPAAAAPVAAATSAALNMFLSGSTTSAQGSTQLNSGLLSCAFASLSTSSSCPTITLDLTQPSNQHMQFQMSASSSHSSHVPPISLCPGWLCDSSLSAKNMSLVDVISAALVKDPSFKAALAASISSFSGATSLQR</sequence>
<keyword evidence="4" id="KW-0804">Transcription</keyword>
<dbReference type="GO" id="GO:0043565">
    <property type="term" value="F:sequence-specific DNA binding"/>
    <property type="evidence" value="ECO:0007669"/>
    <property type="project" value="InterPro"/>
</dbReference>
<evidence type="ECO:0000256" key="2">
    <source>
        <dbReference type="ARBA" id="ARBA00023015"/>
    </source>
</evidence>
<organism evidence="9 10">
    <name type="scientific">Acacia crassicarpa</name>
    <name type="common">northern wattle</name>
    <dbReference type="NCBI Taxonomy" id="499986"/>
    <lineage>
        <taxon>Eukaryota</taxon>
        <taxon>Viridiplantae</taxon>
        <taxon>Streptophyta</taxon>
        <taxon>Embryophyta</taxon>
        <taxon>Tracheophyta</taxon>
        <taxon>Spermatophyta</taxon>
        <taxon>Magnoliopsida</taxon>
        <taxon>eudicotyledons</taxon>
        <taxon>Gunneridae</taxon>
        <taxon>Pentapetalae</taxon>
        <taxon>rosids</taxon>
        <taxon>fabids</taxon>
        <taxon>Fabales</taxon>
        <taxon>Fabaceae</taxon>
        <taxon>Caesalpinioideae</taxon>
        <taxon>mimosoid clade</taxon>
        <taxon>Acacieae</taxon>
        <taxon>Acacia</taxon>
    </lineage>
</organism>
<dbReference type="Proteomes" id="UP001293593">
    <property type="component" value="Unassembled WGS sequence"/>
</dbReference>
<dbReference type="GO" id="GO:0003700">
    <property type="term" value="F:DNA-binding transcription factor activity"/>
    <property type="evidence" value="ECO:0007669"/>
    <property type="project" value="InterPro"/>
</dbReference>
<dbReference type="Pfam" id="PF03106">
    <property type="entry name" value="WRKY"/>
    <property type="match status" value="1"/>
</dbReference>
<dbReference type="PANTHER" id="PTHR31429:SF64">
    <property type="entry name" value="TRANSCRIPTION FACTOR WRKY FAMILY-RELATED"/>
    <property type="match status" value="1"/>
</dbReference>
<comment type="subcellular location">
    <subcellularLocation>
        <location evidence="1">Nucleus</location>
    </subcellularLocation>
</comment>
<evidence type="ECO:0000313" key="10">
    <source>
        <dbReference type="Proteomes" id="UP001293593"/>
    </source>
</evidence>
<evidence type="ECO:0000259" key="8">
    <source>
        <dbReference type="PROSITE" id="PS50811"/>
    </source>
</evidence>
<dbReference type="SMART" id="SM00774">
    <property type="entry name" value="WRKY"/>
    <property type="match status" value="1"/>
</dbReference>
<dbReference type="SUPFAM" id="SSF118290">
    <property type="entry name" value="WRKY DNA-binding domain"/>
    <property type="match status" value="1"/>
</dbReference>
<evidence type="ECO:0000256" key="5">
    <source>
        <dbReference type="ARBA" id="ARBA00023242"/>
    </source>
</evidence>
<dbReference type="AlphaFoldDB" id="A0AAE1MCS8"/>
<keyword evidence="6" id="KW-0175">Coiled coil</keyword>
<feature type="coiled-coil region" evidence="6">
    <location>
        <begin position="63"/>
        <end position="90"/>
    </location>
</feature>
<proteinExistence type="predicted"/>
<name>A0AAE1MCS8_9FABA</name>
<comment type="caution">
    <text evidence="9">The sequence shown here is derived from an EMBL/GenBank/DDBJ whole genome shotgun (WGS) entry which is preliminary data.</text>
</comment>
<keyword evidence="10" id="KW-1185">Reference proteome</keyword>
<dbReference type="GO" id="GO:0005634">
    <property type="term" value="C:nucleus"/>
    <property type="evidence" value="ECO:0007669"/>
    <property type="project" value="UniProtKB-SubCell"/>
</dbReference>
<dbReference type="PROSITE" id="PS50811">
    <property type="entry name" value="WRKY"/>
    <property type="match status" value="1"/>
</dbReference>
<evidence type="ECO:0000256" key="3">
    <source>
        <dbReference type="ARBA" id="ARBA00023125"/>
    </source>
</evidence>
<dbReference type="InterPro" id="IPR036576">
    <property type="entry name" value="WRKY_dom_sf"/>
</dbReference>
<feature type="region of interest" description="Disordered" evidence="7">
    <location>
        <begin position="103"/>
        <end position="127"/>
    </location>
</feature>
<evidence type="ECO:0000256" key="7">
    <source>
        <dbReference type="SAM" id="MobiDB-lite"/>
    </source>
</evidence>
<dbReference type="InterPro" id="IPR044810">
    <property type="entry name" value="WRKY_plant"/>
</dbReference>
<dbReference type="PANTHER" id="PTHR31429">
    <property type="entry name" value="WRKY TRANSCRIPTION FACTOR 36-RELATED"/>
    <property type="match status" value="1"/>
</dbReference>
<feature type="domain" description="WRKY" evidence="8">
    <location>
        <begin position="197"/>
        <end position="263"/>
    </location>
</feature>
<dbReference type="EMBL" id="JAWXYG010000010">
    <property type="protein sequence ID" value="KAK4260409.1"/>
    <property type="molecule type" value="Genomic_DNA"/>
</dbReference>
<dbReference type="InterPro" id="IPR003657">
    <property type="entry name" value="WRKY_dom"/>
</dbReference>
<evidence type="ECO:0000313" key="9">
    <source>
        <dbReference type="EMBL" id="KAK4260409.1"/>
    </source>
</evidence>
<gene>
    <name evidence="9" type="ORF">QN277_003526</name>
</gene>
<evidence type="ECO:0000256" key="4">
    <source>
        <dbReference type="ARBA" id="ARBA00023163"/>
    </source>
</evidence>
<dbReference type="Gene3D" id="2.20.25.80">
    <property type="entry name" value="WRKY domain"/>
    <property type="match status" value="1"/>
</dbReference>
<accession>A0AAE1MCS8</accession>
<protein>
    <recommendedName>
        <fullName evidence="8">WRKY domain-containing protein</fullName>
    </recommendedName>
</protein>
<keyword evidence="2" id="KW-0805">Transcription regulation</keyword>
<keyword evidence="5" id="KW-0539">Nucleus</keyword>
<keyword evidence="3" id="KW-0238">DNA-binding</keyword>
<feature type="compositionally biased region" description="Polar residues" evidence="7">
    <location>
        <begin position="104"/>
        <end position="115"/>
    </location>
</feature>
<evidence type="ECO:0000256" key="1">
    <source>
        <dbReference type="ARBA" id="ARBA00004123"/>
    </source>
</evidence>
<reference evidence="9" key="1">
    <citation type="submission" date="2023-10" db="EMBL/GenBank/DDBJ databases">
        <title>Chromosome-level genome of the transformable northern wattle, Acacia crassicarpa.</title>
        <authorList>
            <person name="Massaro I."/>
            <person name="Sinha N.R."/>
            <person name="Poethig S."/>
            <person name="Leichty A.R."/>
        </authorList>
    </citation>
    <scope>NUCLEOTIDE SEQUENCE</scope>
    <source>
        <strain evidence="9">Acra3RX</strain>
        <tissue evidence="9">Leaf</tissue>
    </source>
</reference>
<evidence type="ECO:0000256" key="6">
    <source>
        <dbReference type="SAM" id="Coils"/>
    </source>
</evidence>